<reference evidence="6" key="1">
    <citation type="submission" date="2022-11" db="UniProtKB">
        <authorList>
            <consortium name="WormBaseParasite"/>
        </authorList>
    </citation>
    <scope>IDENTIFICATION</scope>
</reference>
<feature type="region of interest" description="Disordered" evidence="3">
    <location>
        <begin position="150"/>
        <end position="189"/>
    </location>
</feature>
<dbReference type="InterPro" id="IPR000608">
    <property type="entry name" value="UBC"/>
</dbReference>
<evidence type="ECO:0000259" key="4">
    <source>
        <dbReference type="PROSITE" id="PS50127"/>
    </source>
</evidence>
<dbReference type="GO" id="GO:0005634">
    <property type="term" value="C:nucleus"/>
    <property type="evidence" value="ECO:0007669"/>
    <property type="project" value="TreeGrafter"/>
</dbReference>
<protein>
    <submittedName>
        <fullName evidence="6">UBC core domain-containing protein</fullName>
    </submittedName>
</protein>
<feature type="compositionally biased region" description="Polar residues" evidence="3">
    <location>
        <begin position="168"/>
        <end position="177"/>
    </location>
</feature>
<keyword evidence="1" id="KW-0808">Transferase</keyword>
<evidence type="ECO:0000256" key="3">
    <source>
        <dbReference type="SAM" id="MobiDB-lite"/>
    </source>
</evidence>
<dbReference type="GO" id="GO:0016740">
    <property type="term" value="F:transferase activity"/>
    <property type="evidence" value="ECO:0007669"/>
    <property type="project" value="UniProtKB-KW"/>
</dbReference>
<evidence type="ECO:0000313" key="6">
    <source>
        <dbReference type="WBParaSite" id="ACRNAN_scaffold393.g19937.t1"/>
    </source>
</evidence>
<dbReference type="GO" id="GO:0043066">
    <property type="term" value="P:negative regulation of apoptotic process"/>
    <property type="evidence" value="ECO:0007669"/>
    <property type="project" value="TreeGrafter"/>
</dbReference>
<evidence type="ECO:0000256" key="1">
    <source>
        <dbReference type="ARBA" id="ARBA00022679"/>
    </source>
</evidence>
<dbReference type="Gene3D" id="3.10.110.10">
    <property type="entry name" value="Ubiquitin Conjugating Enzyme"/>
    <property type="match status" value="1"/>
</dbReference>
<keyword evidence="2" id="KW-0833">Ubl conjugation pathway</keyword>
<dbReference type="PROSITE" id="PS50127">
    <property type="entry name" value="UBC_2"/>
    <property type="match status" value="1"/>
</dbReference>
<dbReference type="SUPFAM" id="SSF54495">
    <property type="entry name" value="UBC-like"/>
    <property type="match status" value="1"/>
</dbReference>
<dbReference type="PANTHER" id="PTHR46116">
    <property type="entry name" value="(E3-INDEPENDENT) E2 UBIQUITIN-CONJUGATING ENZYME"/>
    <property type="match status" value="1"/>
</dbReference>
<dbReference type="CDD" id="cd23810">
    <property type="entry name" value="UBCc_BIRC6"/>
    <property type="match status" value="1"/>
</dbReference>
<dbReference type="WBParaSite" id="ACRNAN_scaffold393.g19937.t1">
    <property type="protein sequence ID" value="ACRNAN_scaffold393.g19937.t1"/>
    <property type="gene ID" value="ACRNAN_scaffold393.g19937"/>
</dbReference>
<evidence type="ECO:0000313" key="5">
    <source>
        <dbReference type="Proteomes" id="UP000887540"/>
    </source>
</evidence>
<dbReference type="PANTHER" id="PTHR46116:SF39">
    <property type="entry name" value="BACULOVIRAL IAP REPEAT-CONTAINING PROTEIN 6"/>
    <property type="match status" value="1"/>
</dbReference>
<feature type="domain" description="UBC core" evidence="4">
    <location>
        <begin position="456"/>
        <end position="622"/>
    </location>
</feature>
<dbReference type="AlphaFoldDB" id="A0A914DVT2"/>
<keyword evidence="5" id="KW-1185">Reference proteome</keyword>
<dbReference type="Pfam" id="PF00179">
    <property type="entry name" value="UQ_con"/>
    <property type="match status" value="1"/>
</dbReference>
<organism evidence="5 6">
    <name type="scientific">Acrobeloides nanus</name>
    <dbReference type="NCBI Taxonomy" id="290746"/>
    <lineage>
        <taxon>Eukaryota</taxon>
        <taxon>Metazoa</taxon>
        <taxon>Ecdysozoa</taxon>
        <taxon>Nematoda</taxon>
        <taxon>Chromadorea</taxon>
        <taxon>Rhabditida</taxon>
        <taxon>Tylenchina</taxon>
        <taxon>Cephalobomorpha</taxon>
        <taxon>Cephaloboidea</taxon>
        <taxon>Cephalobidae</taxon>
        <taxon>Acrobeloides</taxon>
    </lineage>
</organism>
<dbReference type="Proteomes" id="UP000887540">
    <property type="component" value="Unplaced"/>
</dbReference>
<accession>A0A914DVT2</accession>
<proteinExistence type="predicted"/>
<name>A0A914DVT2_9BILA</name>
<dbReference type="GO" id="GO:0004869">
    <property type="term" value="F:cysteine-type endopeptidase inhibitor activity"/>
    <property type="evidence" value="ECO:0007669"/>
    <property type="project" value="TreeGrafter"/>
</dbReference>
<sequence length="713" mass="81214">MLRAPPSGSSVTVLQQPRFTKFFVGVFRNVAEANSEEKSAKSNLDFDTSQRIWAFVYESKQVVISTGRAITRAVMGSTMSSSSSSEAEDVEPVADRLAHLLDQKPCRMSDMLKVIAILGESSPEDKLHLYQVGILKKICALIKECSNLESNKSREGSGSSENKRKRNASNQRKNSAANERGIGYGRGSTKSRWDIERTVEERIAQEEHLMWLLCAMTTFLWGDSLKLSDSDVIRLDATNQPHLIQEIVDEIAHSSVLPLMEYHFNNDSVFDISQHMDFYQALMELATGLAYIPGFVPYLVTPKDPESKSIAKELIPRFRETMNTYPSSVRGQVSPDFTLMDFIRRINDLSEILIECARRFEKSLPPEKRIKTAVLRKRSGSAEKAMMVFRTLENLPTFSTDALNSNINLDSIYAEILREYQIQTHKLLNEAGKPIYGFTFKKELRNANPFSASLRERTKRIAKELASMQNSLPLNASNSIFLCLDETRCDLVKVLISGPDDTPYQNGLFEFDVFFPTGYPQSPPKCSFLTTGGGNVRFNPNLYNDGKICLSILGTWEGRPEEKWNPFCSLLQVLISIQGLIFVKHPYFNEPGFEKFQSTSKGEEYSRKYNLHIENATLAYAIYDQYRECPPYFKHIIKRHFWLKRHAVIQQAEKWLQNVSLEISANGKDVMDSDSSLVEGMFPQPGLQRQKVRKLVEEFRNMKNPLLPHEPDF</sequence>
<evidence type="ECO:0000256" key="2">
    <source>
        <dbReference type="ARBA" id="ARBA00022786"/>
    </source>
</evidence>
<dbReference type="SMART" id="SM00212">
    <property type="entry name" value="UBCc"/>
    <property type="match status" value="1"/>
</dbReference>
<dbReference type="InterPro" id="IPR016135">
    <property type="entry name" value="UBQ-conjugating_enzyme/RWD"/>
</dbReference>